<evidence type="ECO:0000259" key="8">
    <source>
        <dbReference type="Pfam" id="PF00501"/>
    </source>
</evidence>
<dbReference type="Gene3D" id="2.30.38.10">
    <property type="entry name" value="Luciferase, Domain 3"/>
    <property type="match status" value="1"/>
</dbReference>
<dbReference type="SUPFAM" id="SSF56801">
    <property type="entry name" value="Acetyl-CoA synthetase-like"/>
    <property type="match status" value="1"/>
</dbReference>
<comment type="similarity">
    <text evidence="1">Belongs to the ATP-dependent AMP-binding enzyme family.</text>
</comment>
<organism evidence="10 11">
    <name type="scientific">Saccoglossus kowalevskii</name>
    <name type="common">Acorn worm</name>
    <dbReference type="NCBI Taxonomy" id="10224"/>
    <lineage>
        <taxon>Eukaryota</taxon>
        <taxon>Metazoa</taxon>
        <taxon>Hemichordata</taxon>
        <taxon>Enteropneusta</taxon>
        <taxon>Harrimaniidae</taxon>
        <taxon>Saccoglossus</taxon>
    </lineage>
</organism>
<name>A0ABM0M6F1_SACKO</name>
<accession>A0ABM0M6F1</accession>
<evidence type="ECO:0000256" key="4">
    <source>
        <dbReference type="ARBA" id="ARBA00039009"/>
    </source>
</evidence>
<dbReference type="EC" id="6.2.1.2" evidence="4"/>
<evidence type="ECO:0000256" key="3">
    <source>
        <dbReference type="ARBA" id="ARBA00037247"/>
    </source>
</evidence>
<dbReference type="Gene3D" id="3.40.50.980">
    <property type="match status" value="2"/>
</dbReference>
<feature type="domain" description="AMP-dependent synthetase/ligase" evidence="8">
    <location>
        <begin position="74"/>
        <end position="465"/>
    </location>
</feature>
<reference evidence="11" key="1">
    <citation type="submission" date="2025-08" db="UniProtKB">
        <authorList>
            <consortium name="RefSeq"/>
        </authorList>
    </citation>
    <scope>IDENTIFICATION</scope>
    <source>
        <tissue evidence="11">Testes</tissue>
    </source>
</reference>
<keyword evidence="10" id="KW-1185">Reference proteome</keyword>
<feature type="domain" description="AMP-binding enzyme C-terminal" evidence="9">
    <location>
        <begin position="516"/>
        <end position="591"/>
    </location>
</feature>
<dbReference type="Pfam" id="PF00501">
    <property type="entry name" value="AMP-binding"/>
    <property type="match status" value="1"/>
</dbReference>
<dbReference type="InterPro" id="IPR045851">
    <property type="entry name" value="AMP-bd_C_sf"/>
</dbReference>
<dbReference type="GeneID" id="100374370"/>
<evidence type="ECO:0000256" key="2">
    <source>
        <dbReference type="ARBA" id="ARBA00022598"/>
    </source>
</evidence>
<dbReference type="InterPro" id="IPR020845">
    <property type="entry name" value="AMP-binding_CS"/>
</dbReference>
<evidence type="ECO:0000256" key="1">
    <source>
        <dbReference type="ARBA" id="ARBA00006432"/>
    </source>
</evidence>
<dbReference type="Gene3D" id="3.30.300.30">
    <property type="match status" value="1"/>
</dbReference>
<dbReference type="PANTHER" id="PTHR43201:SF5">
    <property type="entry name" value="MEDIUM-CHAIN ACYL-COA LIGASE ACSF2, MITOCHONDRIAL"/>
    <property type="match status" value="1"/>
</dbReference>
<dbReference type="InterPro" id="IPR000873">
    <property type="entry name" value="AMP-dep_synth/lig_dom"/>
</dbReference>
<evidence type="ECO:0000256" key="7">
    <source>
        <dbReference type="ARBA" id="ARBA00048277"/>
    </source>
</evidence>
<keyword evidence="2" id="KW-0436">Ligase</keyword>
<dbReference type="RefSeq" id="XP_006815592.1">
    <property type="nucleotide sequence ID" value="XM_006815529.1"/>
</dbReference>
<proteinExistence type="inferred from homology"/>
<comment type="function">
    <text evidence="3">Acyl-CoA synthases catalyze the initial reaction in fatty acid metabolism, by forming a thioester with CoA. Has some preference toward medium-chain substrates. Plays a role in adipocyte differentiation.</text>
</comment>
<dbReference type="Proteomes" id="UP000694865">
    <property type="component" value="Unplaced"/>
</dbReference>
<gene>
    <name evidence="11" type="primary">LOC100374370</name>
</gene>
<dbReference type="PANTHER" id="PTHR43201">
    <property type="entry name" value="ACYL-COA SYNTHETASE"/>
    <property type="match status" value="1"/>
</dbReference>
<dbReference type="CDD" id="cd05917">
    <property type="entry name" value="FACL_like_2"/>
    <property type="match status" value="1"/>
</dbReference>
<evidence type="ECO:0000256" key="5">
    <source>
        <dbReference type="ARBA" id="ARBA00039638"/>
    </source>
</evidence>
<dbReference type="Pfam" id="PF13193">
    <property type="entry name" value="AMP-binding_C"/>
    <property type="match status" value="1"/>
</dbReference>
<evidence type="ECO:0000256" key="6">
    <source>
        <dbReference type="ARBA" id="ARBA00047319"/>
    </source>
</evidence>
<dbReference type="PROSITE" id="PS00455">
    <property type="entry name" value="AMP_BINDING"/>
    <property type="match status" value="1"/>
</dbReference>
<protein>
    <recommendedName>
        <fullName evidence="5">Medium-chain acyl-CoA ligase ACSF2, mitochondrial</fullName>
        <ecNumber evidence="4">6.2.1.2</ecNumber>
    </recommendedName>
</protein>
<evidence type="ECO:0000313" key="10">
    <source>
        <dbReference type="Proteomes" id="UP000694865"/>
    </source>
</evidence>
<sequence length="608" mass="68481">MHVLLRIHILVPISPQPVYMVIESLIYLVQLSHKVILYWRCLSSGNLFQTYTQSYVHTLGDVPLIGDTIGKVIDRTTEKYPDKTAVVFCQQGIRKTFHEFKEDIDKLAAGFLAIGIERGDRVGMWSPNKYEWVLTQYATATIGAIQVNINPAYRPQELLYALKKVGCKALVSDQQFKTQDYYLILDEICPELEHSNAGDIKSKVLPDLKSLIMMGKGHFPGAYMFDDIMEAGTHEHILEVKDIQDELQFDDPINIQYTSGTTGNPKGVTLSHHNILNNCNIVGRTLGYHERDHVICIPVPLYHCFGMTLGSLSGQIFGSTAVYPSAGFEPEETLKAIENERCTSQYGTPTMFIDLLHHPHFDKYDMSSLFTGIMGGSPCPIETMKQVITKMNMKEVTICYGLTETSPITFQTSRFDPIELRVSTIGKPVSHTEAKIIDPESGHIKAVETPGEMCTRGFSTMLGYWGDEEKTKSIIGSDRWLHNGDIAVMDETGYCRIVGRMNDMIIRGGENIYPVEIEKFLYKHPKIEDVQVIGVPDERLGEVVCAWIKLKAAQTASEHEIKDFCQGQIAYFKIPQYICFVDSFPMTISGKIKKLQMREESLGMLGLD</sequence>
<comment type="catalytic activity">
    <reaction evidence="7">
        <text>a medium-chain fatty acid + ATP + CoA = a medium-chain fatty acyl-CoA + AMP + diphosphate</text>
        <dbReference type="Rhea" id="RHEA:48340"/>
        <dbReference type="ChEBI" id="CHEBI:30616"/>
        <dbReference type="ChEBI" id="CHEBI:33019"/>
        <dbReference type="ChEBI" id="CHEBI:57287"/>
        <dbReference type="ChEBI" id="CHEBI:59558"/>
        <dbReference type="ChEBI" id="CHEBI:90546"/>
        <dbReference type="ChEBI" id="CHEBI:456215"/>
        <dbReference type="EC" id="6.2.1.2"/>
    </reaction>
</comment>
<dbReference type="InterPro" id="IPR025110">
    <property type="entry name" value="AMP-bd_C"/>
</dbReference>
<comment type="catalytic activity">
    <reaction evidence="6">
        <text>octanoate + ATP + CoA = octanoyl-CoA + AMP + diphosphate</text>
        <dbReference type="Rhea" id="RHEA:33631"/>
        <dbReference type="ChEBI" id="CHEBI:25646"/>
        <dbReference type="ChEBI" id="CHEBI:30616"/>
        <dbReference type="ChEBI" id="CHEBI:33019"/>
        <dbReference type="ChEBI" id="CHEBI:57287"/>
        <dbReference type="ChEBI" id="CHEBI:57386"/>
        <dbReference type="ChEBI" id="CHEBI:456215"/>
    </reaction>
</comment>
<evidence type="ECO:0000259" key="9">
    <source>
        <dbReference type="Pfam" id="PF13193"/>
    </source>
</evidence>
<evidence type="ECO:0000313" key="11">
    <source>
        <dbReference type="RefSeq" id="XP_006815592.1"/>
    </source>
</evidence>